<keyword evidence="1" id="KW-1133">Transmembrane helix</keyword>
<dbReference type="AlphaFoldDB" id="I1DW90"/>
<keyword evidence="1" id="KW-0812">Transmembrane</keyword>
<dbReference type="InterPro" id="IPR012902">
    <property type="entry name" value="N_methyl_site"/>
</dbReference>
<organism evidence="2 3">
    <name type="scientific">Rheinheimera nanhaiensis E407-8</name>
    <dbReference type="NCBI Taxonomy" id="562729"/>
    <lineage>
        <taxon>Bacteria</taxon>
        <taxon>Pseudomonadati</taxon>
        <taxon>Pseudomonadota</taxon>
        <taxon>Gammaproteobacteria</taxon>
        <taxon>Chromatiales</taxon>
        <taxon>Chromatiaceae</taxon>
        <taxon>Rheinheimera</taxon>
    </lineage>
</organism>
<evidence type="ECO:0000313" key="3">
    <source>
        <dbReference type="Proteomes" id="UP000004374"/>
    </source>
</evidence>
<dbReference type="STRING" id="562729.RNAN_1290"/>
<proteinExistence type="predicted"/>
<dbReference type="SUPFAM" id="SSF54523">
    <property type="entry name" value="Pili subunits"/>
    <property type="match status" value="1"/>
</dbReference>
<name>I1DW90_9GAMM</name>
<dbReference type="PROSITE" id="PS00409">
    <property type="entry name" value="PROKAR_NTER_METHYL"/>
    <property type="match status" value="1"/>
</dbReference>
<reference evidence="2 3" key="1">
    <citation type="journal article" date="2012" name="J. Bacteriol.">
        <title>Genome Sequence of the Protease-Producing Bacterium Rheinheimera nanhaiensis E407-8T, Isolated from Deep-Sea Sediment of the South China Sea.</title>
        <authorList>
            <person name="Zhang X.-Y."/>
            <person name="Zhang Y.-J."/>
            <person name="Qin Q.-L."/>
            <person name="Xie B.-B."/>
            <person name="Chen X.-L."/>
            <person name="Zhou B.-C."/>
            <person name="Zhang Y.-Z."/>
        </authorList>
    </citation>
    <scope>NUCLEOTIDE SEQUENCE [LARGE SCALE GENOMIC DNA]</scope>
    <source>
        <strain evidence="2 3">E407-8</strain>
    </source>
</reference>
<dbReference type="EMBL" id="BAFK01000005">
    <property type="protein sequence ID" value="GAB58318.1"/>
    <property type="molecule type" value="Genomic_DNA"/>
</dbReference>
<dbReference type="InterPro" id="IPR045584">
    <property type="entry name" value="Pilin-like"/>
</dbReference>
<sequence length="148" mass="15427">MIKSAVVVRGFTLIELIVIIVVIAVLAVSLAPRFFTTAGTSEYLYQDQLLNLLRRAQIQAMQCTDCSTPAVNITANSALLDGASCADVDAGRALCITANEAVSLAPAGTIGFDSMGRPSCSAGSCTLNVQGASLLRVCIESEGYIHPC</sequence>
<dbReference type="Gene3D" id="3.30.700.10">
    <property type="entry name" value="Glycoprotein, Type 4 Pilin"/>
    <property type="match status" value="1"/>
</dbReference>
<dbReference type="OrthoDB" id="5873580at2"/>
<dbReference type="Pfam" id="PF07963">
    <property type="entry name" value="N_methyl"/>
    <property type="match status" value="1"/>
</dbReference>
<gene>
    <name evidence="2" type="ORF">RNAN_1290</name>
</gene>
<protein>
    <submittedName>
        <fullName evidence="2">MSHA pilin protein MshC</fullName>
    </submittedName>
</protein>
<dbReference type="Proteomes" id="UP000004374">
    <property type="component" value="Unassembled WGS sequence"/>
</dbReference>
<accession>I1DW90</accession>
<evidence type="ECO:0000256" key="1">
    <source>
        <dbReference type="SAM" id="Phobius"/>
    </source>
</evidence>
<evidence type="ECO:0000313" key="2">
    <source>
        <dbReference type="EMBL" id="GAB58318.1"/>
    </source>
</evidence>
<dbReference type="RefSeq" id="WP_008219890.1">
    <property type="nucleotide sequence ID" value="NZ_BAFK01000005.1"/>
</dbReference>
<comment type="caution">
    <text evidence="2">The sequence shown here is derived from an EMBL/GenBank/DDBJ whole genome shotgun (WGS) entry which is preliminary data.</text>
</comment>
<keyword evidence="1" id="KW-0472">Membrane</keyword>
<feature type="transmembrane region" description="Helical" evidence="1">
    <location>
        <begin position="12"/>
        <end position="31"/>
    </location>
</feature>
<keyword evidence="3" id="KW-1185">Reference proteome</keyword>